<accession>A0A8H9G200</accession>
<sequence length="227" mass="25848">MFFRVDKVKYASYVADHLQNPVNSNNPMIIVYYRNYFGTALLTGYAKNSEAVYYDNITGKTISRKKWTDEMKNYAKECEKHVPAAPHRFKPTIFGYIFLLGMVALFAYLTYDSFLKPNPNINPENPPMAQKINSGDLYFGRFLERDPVSKASKGAGFSWVKFIDAGEGSILISRAREKSSSVKPSIEMNSTDFEEETIPMKKIEHGDYQIDLVSEDGSLELSLTEKK</sequence>
<dbReference type="AlphaFoldDB" id="A0A8H9G200"/>
<keyword evidence="1" id="KW-0472">Membrane</keyword>
<evidence type="ECO:0000313" key="3">
    <source>
        <dbReference type="Proteomes" id="UP000614460"/>
    </source>
</evidence>
<dbReference type="Proteomes" id="UP000614460">
    <property type="component" value="Unassembled WGS sequence"/>
</dbReference>
<name>A0A8H9G200_9SPHI</name>
<protein>
    <submittedName>
        <fullName evidence="2">Uncharacterized protein</fullName>
    </submittedName>
</protein>
<reference evidence="2" key="1">
    <citation type="journal article" date="2014" name="Int. J. Syst. Evol. Microbiol.">
        <title>Complete genome sequence of Corynebacterium casei LMG S-19264T (=DSM 44701T), isolated from a smear-ripened cheese.</title>
        <authorList>
            <consortium name="US DOE Joint Genome Institute (JGI-PGF)"/>
            <person name="Walter F."/>
            <person name="Albersmeier A."/>
            <person name="Kalinowski J."/>
            <person name="Ruckert C."/>
        </authorList>
    </citation>
    <scope>NUCLEOTIDE SEQUENCE</scope>
    <source>
        <strain evidence="2">CGMCC 1.15966</strain>
    </source>
</reference>
<keyword evidence="3" id="KW-1185">Reference proteome</keyword>
<keyword evidence="1" id="KW-0812">Transmembrane</keyword>
<organism evidence="2 3">
    <name type="scientific">Sphingobacterium cellulitidis</name>
    <dbReference type="NCBI Taxonomy" id="1768011"/>
    <lineage>
        <taxon>Bacteria</taxon>
        <taxon>Pseudomonadati</taxon>
        <taxon>Bacteroidota</taxon>
        <taxon>Sphingobacteriia</taxon>
        <taxon>Sphingobacteriales</taxon>
        <taxon>Sphingobacteriaceae</taxon>
        <taxon>Sphingobacterium</taxon>
    </lineage>
</organism>
<proteinExistence type="predicted"/>
<evidence type="ECO:0000313" key="2">
    <source>
        <dbReference type="EMBL" id="GGE29223.1"/>
    </source>
</evidence>
<reference evidence="2" key="2">
    <citation type="submission" date="2020-09" db="EMBL/GenBank/DDBJ databases">
        <authorList>
            <person name="Sun Q."/>
            <person name="Zhou Y."/>
        </authorList>
    </citation>
    <scope>NUCLEOTIDE SEQUENCE</scope>
    <source>
        <strain evidence="2">CGMCC 1.15966</strain>
    </source>
</reference>
<feature type="transmembrane region" description="Helical" evidence="1">
    <location>
        <begin position="93"/>
        <end position="111"/>
    </location>
</feature>
<dbReference type="EMBL" id="BMKM01000009">
    <property type="protein sequence ID" value="GGE29223.1"/>
    <property type="molecule type" value="Genomic_DNA"/>
</dbReference>
<dbReference type="RefSeq" id="WP_182499461.1">
    <property type="nucleotide sequence ID" value="NZ_BMKM01000009.1"/>
</dbReference>
<comment type="caution">
    <text evidence="2">The sequence shown here is derived from an EMBL/GenBank/DDBJ whole genome shotgun (WGS) entry which is preliminary data.</text>
</comment>
<evidence type="ECO:0000256" key="1">
    <source>
        <dbReference type="SAM" id="Phobius"/>
    </source>
</evidence>
<keyword evidence="1" id="KW-1133">Transmembrane helix</keyword>
<gene>
    <name evidence="2" type="ORF">GCM10011516_28770</name>
</gene>